<dbReference type="PANTHER" id="PTHR10993:SF7">
    <property type="entry name" value="LIPOYLTRANSFERASE 2, MITOCHONDRIAL-RELATED"/>
    <property type="match status" value="1"/>
</dbReference>
<feature type="binding site" evidence="5 8">
    <location>
        <begin position="168"/>
        <end position="170"/>
    </location>
    <ligand>
        <name>substrate</name>
    </ligand>
</feature>
<reference evidence="12" key="1">
    <citation type="submission" date="2018-04" db="EMBL/GenBank/DDBJ databases">
        <authorList>
            <person name="Lucker S."/>
            <person name="Sakoula D."/>
        </authorList>
    </citation>
    <scope>NUCLEOTIDE SEQUENCE [LARGE SCALE GENOMIC DNA]</scope>
</reference>
<comment type="similarity">
    <text evidence="5 6">Belongs to the LipB family.</text>
</comment>
<dbReference type="NCBIfam" id="NF010925">
    <property type="entry name" value="PRK14345.1"/>
    <property type="match status" value="1"/>
</dbReference>
<proteinExistence type="inferred from homology"/>
<evidence type="ECO:0000256" key="1">
    <source>
        <dbReference type="ARBA" id="ARBA00004821"/>
    </source>
</evidence>
<evidence type="ECO:0000313" key="12">
    <source>
        <dbReference type="Proteomes" id="UP000248168"/>
    </source>
</evidence>
<dbReference type="CDD" id="cd16444">
    <property type="entry name" value="LipB"/>
    <property type="match status" value="1"/>
</dbReference>
<name>A0A330L3N5_9BACT</name>
<feature type="binding site" evidence="5 8">
    <location>
        <begin position="98"/>
        <end position="105"/>
    </location>
    <ligand>
        <name>substrate</name>
    </ligand>
</feature>
<dbReference type="OrthoDB" id="9787061at2"/>
<dbReference type="GO" id="GO:0033819">
    <property type="term" value="F:lipoyl(octanoyl) transferase activity"/>
    <property type="evidence" value="ECO:0007669"/>
    <property type="project" value="UniProtKB-EC"/>
</dbReference>
<feature type="domain" description="BPL/LPL catalytic" evidence="10">
    <location>
        <begin position="53"/>
        <end position="238"/>
    </location>
</feature>
<dbReference type="InterPro" id="IPR020605">
    <property type="entry name" value="Octanoyltransferase_CS"/>
</dbReference>
<dbReference type="FunCoup" id="A0A330L3N5">
    <property type="interactions" value="328"/>
</dbReference>
<evidence type="ECO:0000256" key="5">
    <source>
        <dbReference type="HAMAP-Rule" id="MF_00013"/>
    </source>
</evidence>
<dbReference type="AlphaFoldDB" id="A0A330L3N5"/>
<feature type="active site" description="Acyl-thioester intermediate" evidence="5 7">
    <location>
        <position position="199"/>
    </location>
</feature>
<dbReference type="InterPro" id="IPR045864">
    <property type="entry name" value="aa-tRNA-synth_II/BPL/LPL"/>
</dbReference>
<dbReference type="Proteomes" id="UP000248168">
    <property type="component" value="Unassembled WGS sequence"/>
</dbReference>
<comment type="miscellaneous">
    <text evidence="5">In the reaction, the free carboxyl group of octanoic acid is attached via an amide linkage to the epsilon-amino group of a specific lysine residue of lipoyl domains of lipoate-dependent enzymes.</text>
</comment>
<organism evidence="11 12">
    <name type="scientific">Nitrospira lenta</name>
    <dbReference type="NCBI Taxonomy" id="1436998"/>
    <lineage>
        <taxon>Bacteria</taxon>
        <taxon>Pseudomonadati</taxon>
        <taxon>Nitrospirota</taxon>
        <taxon>Nitrospiria</taxon>
        <taxon>Nitrospirales</taxon>
        <taxon>Nitrospiraceae</taxon>
        <taxon>Nitrospira</taxon>
    </lineage>
</organism>
<protein>
    <recommendedName>
        <fullName evidence="5 6">Octanoyltransferase</fullName>
        <ecNumber evidence="5 6">2.3.1.181</ecNumber>
    </recommendedName>
    <alternativeName>
        <fullName evidence="5">Lipoate-protein ligase B</fullName>
    </alternativeName>
    <alternativeName>
        <fullName evidence="5">Lipoyl/octanoyl transferase</fullName>
    </alternativeName>
    <alternativeName>
        <fullName evidence="5">Octanoyl-[acyl-carrier-protein]-protein N-octanoyltransferase</fullName>
    </alternativeName>
</protein>
<keyword evidence="12" id="KW-1185">Reference proteome</keyword>
<dbReference type="HAMAP" id="MF_00013">
    <property type="entry name" value="LipB"/>
    <property type="match status" value="1"/>
</dbReference>
<evidence type="ECO:0000256" key="3">
    <source>
        <dbReference type="ARBA" id="ARBA00023315"/>
    </source>
</evidence>
<evidence type="ECO:0000256" key="4">
    <source>
        <dbReference type="ARBA" id="ARBA00024732"/>
    </source>
</evidence>
<accession>A0A330L3N5</accession>
<evidence type="ECO:0000259" key="10">
    <source>
        <dbReference type="PROSITE" id="PS51733"/>
    </source>
</evidence>
<dbReference type="Pfam" id="PF21948">
    <property type="entry name" value="LplA-B_cat"/>
    <property type="match status" value="1"/>
</dbReference>
<feature type="binding site" evidence="5 8">
    <location>
        <begin position="181"/>
        <end position="183"/>
    </location>
    <ligand>
        <name>substrate</name>
    </ligand>
</feature>
<comment type="function">
    <text evidence="4 5 6">Catalyzes the transfer of endogenously produced octanoic acid from octanoyl-acyl-carrier-protein onto the lipoyl domains of lipoate-dependent enzymes. Lipoyl-ACP can also act as a substrate although octanoyl-ACP is likely to be the physiological substrate.</text>
</comment>
<evidence type="ECO:0000313" key="11">
    <source>
        <dbReference type="EMBL" id="SPP63897.1"/>
    </source>
</evidence>
<keyword evidence="5" id="KW-0963">Cytoplasm</keyword>
<dbReference type="PANTHER" id="PTHR10993">
    <property type="entry name" value="OCTANOYLTRANSFERASE"/>
    <property type="match status" value="1"/>
</dbReference>
<dbReference type="GO" id="GO:0005737">
    <property type="term" value="C:cytoplasm"/>
    <property type="evidence" value="ECO:0007669"/>
    <property type="project" value="UniProtKB-SubCell"/>
</dbReference>
<dbReference type="InterPro" id="IPR000544">
    <property type="entry name" value="Octanoyltransferase"/>
</dbReference>
<comment type="subcellular location">
    <subcellularLocation>
        <location evidence="5">Cytoplasm</location>
    </subcellularLocation>
</comment>
<keyword evidence="3 5" id="KW-0012">Acyltransferase</keyword>
<dbReference type="InParanoid" id="A0A330L3N5"/>
<comment type="catalytic activity">
    <reaction evidence="5 6">
        <text>octanoyl-[ACP] + L-lysyl-[protein] = N(6)-octanoyl-L-lysyl-[protein] + holo-[ACP] + H(+)</text>
        <dbReference type="Rhea" id="RHEA:17665"/>
        <dbReference type="Rhea" id="RHEA-COMP:9636"/>
        <dbReference type="Rhea" id="RHEA-COMP:9685"/>
        <dbReference type="Rhea" id="RHEA-COMP:9752"/>
        <dbReference type="Rhea" id="RHEA-COMP:9928"/>
        <dbReference type="ChEBI" id="CHEBI:15378"/>
        <dbReference type="ChEBI" id="CHEBI:29969"/>
        <dbReference type="ChEBI" id="CHEBI:64479"/>
        <dbReference type="ChEBI" id="CHEBI:78463"/>
        <dbReference type="ChEBI" id="CHEBI:78809"/>
        <dbReference type="EC" id="2.3.1.181"/>
    </reaction>
</comment>
<dbReference type="GO" id="GO:0009249">
    <property type="term" value="P:protein lipoylation"/>
    <property type="evidence" value="ECO:0007669"/>
    <property type="project" value="InterPro"/>
</dbReference>
<keyword evidence="2 5" id="KW-0808">Transferase</keyword>
<evidence type="ECO:0000256" key="6">
    <source>
        <dbReference type="PIRNR" id="PIRNR016262"/>
    </source>
</evidence>
<feature type="site" description="Lowers pKa of active site Cys" evidence="5 9">
    <location>
        <position position="165"/>
    </location>
</feature>
<dbReference type="Gene3D" id="3.30.930.10">
    <property type="entry name" value="Bira Bifunctional Protein, Domain 2"/>
    <property type="match status" value="1"/>
</dbReference>
<evidence type="ECO:0000256" key="9">
    <source>
        <dbReference type="PIRSR" id="PIRSR016262-3"/>
    </source>
</evidence>
<evidence type="ECO:0000256" key="2">
    <source>
        <dbReference type="ARBA" id="ARBA00022679"/>
    </source>
</evidence>
<dbReference type="PROSITE" id="PS01313">
    <property type="entry name" value="LIPB"/>
    <property type="match status" value="1"/>
</dbReference>
<dbReference type="EC" id="2.3.1.181" evidence="5 6"/>
<dbReference type="InterPro" id="IPR004143">
    <property type="entry name" value="BPL_LPL_catalytic"/>
</dbReference>
<comment type="pathway">
    <text evidence="1 5 6">Protein modification; protein lipoylation via endogenous pathway; protein N(6)-(lipoyl)lysine from octanoyl-[acyl-carrier-protein]: step 1/2.</text>
</comment>
<dbReference type="UniPathway" id="UPA00538">
    <property type="reaction ID" value="UER00592"/>
</dbReference>
<evidence type="ECO:0000256" key="7">
    <source>
        <dbReference type="PIRSR" id="PIRSR016262-1"/>
    </source>
</evidence>
<sequence>MTTPLTLHTPIAAAPSDMPGFHAPTELIWFSSPVGYAAAWDLQRRLHHERVMNSRPDTILILEHQPVYTVGRRTLLSDWGGDPTAAHVDGIEIHHVNRGGSVTYHGPGQLVVYPILRLTDHVRGVRAYVEQLEEAVIRCLRQNGIVGQRQAKAPGVWVTDPRDAKIASVGIRVDRGVTMHGLALNVDMNLSPFQGITPCGLQGSRATSMAEVIGRPVSLAAVTHTLLDQLQQTLALRWTETPAPIEFQTVA</sequence>
<dbReference type="PIRSF" id="PIRSF016262">
    <property type="entry name" value="LPLase"/>
    <property type="match status" value="1"/>
</dbReference>
<gene>
    <name evidence="5 11" type="primary">lipB</name>
    <name evidence="11" type="ORF">NITLEN_10983</name>
</gene>
<dbReference type="SUPFAM" id="SSF55681">
    <property type="entry name" value="Class II aaRS and biotin synthetases"/>
    <property type="match status" value="1"/>
</dbReference>
<dbReference type="PROSITE" id="PS51733">
    <property type="entry name" value="BPL_LPL_CATALYTIC"/>
    <property type="match status" value="1"/>
</dbReference>
<dbReference type="EMBL" id="OUNR01000001">
    <property type="protein sequence ID" value="SPP63897.1"/>
    <property type="molecule type" value="Genomic_DNA"/>
</dbReference>
<dbReference type="NCBIfam" id="TIGR00214">
    <property type="entry name" value="lipB"/>
    <property type="match status" value="1"/>
</dbReference>
<evidence type="ECO:0000256" key="8">
    <source>
        <dbReference type="PIRSR" id="PIRSR016262-2"/>
    </source>
</evidence>